<protein>
    <submittedName>
        <fullName evidence="1">Uncharacterized protein</fullName>
    </submittedName>
</protein>
<sequence length="94" mass="10548">MLDDNIEAVIEQVSPFVTDAIWLGKANRLRCNLSVNGETDETVIKAADELIRIQADDNIKMLYDRLKGNPLIKWKESIKKVVGLERPAQAGLDI</sequence>
<dbReference type="EMBL" id="VSSQ01121104">
    <property type="protein sequence ID" value="MPN53699.1"/>
    <property type="molecule type" value="Genomic_DNA"/>
</dbReference>
<organism evidence="1">
    <name type="scientific">bioreactor metagenome</name>
    <dbReference type="NCBI Taxonomy" id="1076179"/>
    <lineage>
        <taxon>unclassified sequences</taxon>
        <taxon>metagenomes</taxon>
        <taxon>ecological metagenomes</taxon>
    </lineage>
</organism>
<proteinExistence type="predicted"/>
<dbReference type="AlphaFoldDB" id="A0A645ITH2"/>
<comment type="caution">
    <text evidence="1">The sequence shown here is derived from an EMBL/GenBank/DDBJ whole genome shotgun (WGS) entry which is preliminary data.</text>
</comment>
<gene>
    <name evidence="1" type="ORF">SDC9_201365</name>
</gene>
<name>A0A645ITH2_9ZZZZ</name>
<evidence type="ECO:0000313" key="1">
    <source>
        <dbReference type="EMBL" id="MPN53699.1"/>
    </source>
</evidence>
<reference evidence="1" key="1">
    <citation type="submission" date="2019-08" db="EMBL/GenBank/DDBJ databases">
        <authorList>
            <person name="Kucharzyk K."/>
            <person name="Murdoch R.W."/>
            <person name="Higgins S."/>
            <person name="Loffler F."/>
        </authorList>
    </citation>
    <scope>NUCLEOTIDE SEQUENCE</scope>
</reference>
<accession>A0A645ITH2</accession>